<gene>
    <name evidence="1" type="ORF">Q9295_12680</name>
</gene>
<organism evidence="1 2">
    <name type="scientific">Pseudogemmobacter lacusdianii</name>
    <dbReference type="NCBI Taxonomy" id="3069608"/>
    <lineage>
        <taxon>Bacteria</taxon>
        <taxon>Pseudomonadati</taxon>
        <taxon>Pseudomonadota</taxon>
        <taxon>Alphaproteobacteria</taxon>
        <taxon>Rhodobacterales</taxon>
        <taxon>Paracoccaceae</taxon>
        <taxon>Pseudogemmobacter</taxon>
    </lineage>
</organism>
<dbReference type="Proteomes" id="UP001239680">
    <property type="component" value="Unassembled WGS sequence"/>
</dbReference>
<dbReference type="Gene3D" id="3.10.450.530">
    <property type="entry name" value="Ribonuclease toxin, BrnT, of type II toxin-antitoxin system"/>
    <property type="match status" value="1"/>
</dbReference>
<dbReference type="InterPro" id="IPR038573">
    <property type="entry name" value="BrnT_sf"/>
</dbReference>
<evidence type="ECO:0000313" key="2">
    <source>
        <dbReference type="Proteomes" id="UP001239680"/>
    </source>
</evidence>
<reference evidence="1 2" key="1">
    <citation type="submission" date="2023-08" db="EMBL/GenBank/DDBJ databases">
        <title>Characterization of two Paracoccaceae strains isolated from Phycosphere and proposal of Xinfangfangia lacusdiani sp. nov.</title>
        <authorList>
            <person name="Deng Y."/>
            <person name="Zhang Y.Q."/>
        </authorList>
    </citation>
    <scope>NUCLEOTIDE SEQUENCE [LARGE SCALE GENOMIC DNA]</scope>
    <source>
        <strain evidence="1 2">CPCC 101601</strain>
    </source>
</reference>
<proteinExistence type="predicted"/>
<sequence length="94" mass="11168">MPYLERMDLDWDEDKRARTLQERGLDFADVAAARWDDALTAEDLREEYGERRFVSLVPIHDRLCVVAWCVRGKALRVISLRKANTRERKRYEQG</sequence>
<keyword evidence="2" id="KW-1185">Reference proteome</keyword>
<comment type="caution">
    <text evidence="1">The sequence shown here is derived from an EMBL/GenBank/DDBJ whole genome shotgun (WGS) entry which is preliminary data.</text>
</comment>
<dbReference type="InterPro" id="IPR007460">
    <property type="entry name" value="BrnT_toxin"/>
</dbReference>
<dbReference type="RefSeq" id="WP_306680927.1">
    <property type="nucleotide sequence ID" value="NZ_JAVDBT010000011.1"/>
</dbReference>
<name>A0ABU0VZN6_9RHOB</name>
<protein>
    <submittedName>
        <fullName evidence="1">BrnT family toxin</fullName>
    </submittedName>
</protein>
<evidence type="ECO:0000313" key="1">
    <source>
        <dbReference type="EMBL" id="MDQ2067226.1"/>
    </source>
</evidence>
<dbReference type="Pfam" id="PF04365">
    <property type="entry name" value="BrnT_toxin"/>
    <property type="match status" value="1"/>
</dbReference>
<dbReference type="EMBL" id="JAVDBT010000011">
    <property type="protein sequence ID" value="MDQ2067226.1"/>
    <property type="molecule type" value="Genomic_DNA"/>
</dbReference>
<accession>A0ABU0VZN6</accession>